<keyword evidence="2" id="KW-0614">Plasmid</keyword>
<dbReference type="Proteomes" id="UP000241238">
    <property type="component" value="Plasmid pFvar_27725"/>
</dbReference>
<dbReference type="GeneID" id="77469412"/>
<proteinExistence type="predicted"/>
<geneLocation type="plasmid" evidence="3">
    <name>pfvar_27725</name>
</geneLocation>
<reference evidence="3" key="1">
    <citation type="journal article" date="2018" name="MSphere">
        <title>Fusobacterium Genomics Using MinION and Illumina Sequencing Enables Genome Completion and Correction.</title>
        <authorList>
            <person name="Todd S.M."/>
            <person name="Settlage R.E."/>
            <person name="Lahmers K.K."/>
            <person name="Slade D.J."/>
        </authorList>
    </citation>
    <scope>NUCLEOTIDE SEQUENCE [LARGE SCALE GENOMIC DNA]</scope>
    <source>
        <strain evidence="3">ATCC 27725</strain>
    </source>
</reference>
<evidence type="ECO:0000313" key="3">
    <source>
        <dbReference type="Proteomes" id="UP000241238"/>
    </source>
</evidence>
<organism evidence="2 3">
    <name type="scientific">Fusobacterium varium ATCC 27725</name>
    <dbReference type="NCBI Taxonomy" id="469618"/>
    <lineage>
        <taxon>Bacteria</taxon>
        <taxon>Fusobacteriati</taxon>
        <taxon>Fusobacteriota</taxon>
        <taxon>Fusobacteriia</taxon>
        <taxon>Fusobacteriales</taxon>
        <taxon>Fusobacteriaceae</taxon>
        <taxon>Fusobacterium</taxon>
    </lineage>
</organism>
<dbReference type="RefSeq" id="WP_005950204.1">
    <property type="nucleotide sequence ID" value="NZ_CP028104.1"/>
</dbReference>
<protein>
    <submittedName>
        <fullName evidence="2">Uncharacterized protein</fullName>
    </submittedName>
</protein>
<feature type="region of interest" description="Disordered" evidence="1">
    <location>
        <begin position="58"/>
        <end position="77"/>
    </location>
</feature>
<sequence>MGGRIGRAFRRIGRIGEDLVRGTVGAVTGIVGGLAGQTPEEDKVEPIQTLTQEKPVEEVTTPVGQLSQGDKKEEGDVGLGDVESIFNAVTGQGQDPFSRLMKKNQEEENKKKRQVM</sequence>
<accession>A0ABM6U892</accession>
<gene>
    <name evidence="2" type="ORF">C4N18_15495</name>
</gene>
<evidence type="ECO:0000313" key="2">
    <source>
        <dbReference type="EMBL" id="AVQ32650.1"/>
    </source>
</evidence>
<evidence type="ECO:0000256" key="1">
    <source>
        <dbReference type="SAM" id="MobiDB-lite"/>
    </source>
</evidence>
<keyword evidence="3" id="KW-1185">Reference proteome</keyword>
<feature type="region of interest" description="Disordered" evidence="1">
    <location>
        <begin position="88"/>
        <end position="116"/>
    </location>
</feature>
<name>A0ABM6U892_FUSVA</name>
<dbReference type="EMBL" id="CP028104">
    <property type="protein sequence ID" value="AVQ32650.1"/>
    <property type="molecule type" value="Genomic_DNA"/>
</dbReference>